<evidence type="ECO:0000313" key="5">
    <source>
        <dbReference type="EMBL" id="CAE6789570.1"/>
    </source>
</evidence>
<protein>
    <submittedName>
        <fullName evidence="5">TPR_REGION domain-containing protein</fullName>
    </submittedName>
</protein>
<dbReference type="SUPFAM" id="SSF48452">
    <property type="entry name" value="TPR-like"/>
    <property type="match status" value="1"/>
</dbReference>
<dbReference type="EMBL" id="CAJNBJ010000018">
    <property type="protein sequence ID" value="CAE6789570.1"/>
    <property type="molecule type" value="Genomic_DNA"/>
</dbReference>
<dbReference type="Gene3D" id="1.25.40.10">
    <property type="entry name" value="Tetratricopeptide repeat domain"/>
    <property type="match status" value="1"/>
</dbReference>
<keyword evidence="6" id="KW-1185">Reference proteome</keyword>
<keyword evidence="4" id="KW-0472">Membrane</keyword>
<dbReference type="PANTHER" id="PTHR45586:SF1">
    <property type="entry name" value="LIPOPOLYSACCHARIDE ASSEMBLY PROTEIN B"/>
    <property type="match status" value="1"/>
</dbReference>
<feature type="repeat" description="TPR" evidence="3">
    <location>
        <begin position="46"/>
        <end position="79"/>
    </location>
</feature>
<evidence type="ECO:0000256" key="4">
    <source>
        <dbReference type="SAM" id="Phobius"/>
    </source>
</evidence>
<dbReference type="InterPro" id="IPR011990">
    <property type="entry name" value="TPR-like_helical_dom_sf"/>
</dbReference>
<evidence type="ECO:0000256" key="3">
    <source>
        <dbReference type="PROSITE-ProRule" id="PRU00339"/>
    </source>
</evidence>
<dbReference type="PROSITE" id="PS50005">
    <property type="entry name" value="TPR"/>
    <property type="match status" value="1"/>
</dbReference>
<proteinExistence type="predicted"/>
<dbReference type="Proteomes" id="UP000675880">
    <property type="component" value="Unassembled WGS sequence"/>
</dbReference>
<dbReference type="Pfam" id="PF14559">
    <property type="entry name" value="TPR_19"/>
    <property type="match status" value="1"/>
</dbReference>
<name>A0ABN7MA90_9BACT</name>
<keyword evidence="1" id="KW-0677">Repeat</keyword>
<gene>
    <name evidence="5" type="ORF">NSPZN2_50278</name>
</gene>
<accession>A0ABN7MA90</accession>
<evidence type="ECO:0000256" key="2">
    <source>
        <dbReference type="ARBA" id="ARBA00022803"/>
    </source>
</evidence>
<keyword evidence="4" id="KW-0812">Transmembrane</keyword>
<dbReference type="PANTHER" id="PTHR45586">
    <property type="entry name" value="TPR REPEAT-CONTAINING PROTEIN PA4667"/>
    <property type="match status" value="1"/>
</dbReference>
<organism evidence="5 6">
    <name type="scientific">Nitrospira defluvii</name>
    <dbReference type="NCBI Taxonomy" id="330214"/>
    <lineage>
        <taxon>Bacteria</taxon>
        <taxon>Pseudomonadati</taxon>
        <taxon>Nitrospirota</taxon>
        <taxon>Nitrospiria</taxon>
        <taxon>Nitrospirales</taxon>
        <taxon>Nitrospiraceae</taxon>
        <taxon>Nitrospira</taxon>
    </lineage>
</organism>
<evidence type="ECO:0000256" key="1">
    <source>
        <dbReference type="ARBA" id="ARBA00022737"/>
    </source>
</evidence>
<sequence length="554" mass="61662">MHSQWLPTIPPCNSHVQRRPLLAAIFMVVVMLVWFPVCSLAQQADAEVLVAEGILALEAKQFDEARAFFARAISLDPGHGRAYYYLARCHLAQGRSDLAIAPLTTLHQLRPNDLDATYQLGIAHFALRADEKAAPLLEEVFQREPSRKDLGFAVGVLRYQKKDYDGAVAALASNRSSDPDIQQLVMFYRGLALGILGLSDQAQAELISAQRVQPNSPITGASVRIQEALTAAATRMPDTQRLHVQLAVGGYYDDNVAVNPRTSSDVVAETLRARTTQSPGFVTSARGDYSWYRNGPIESTVAYSYYQTVNTNSGVGAFDIQDHLGALSGVYRGTLGSIPYEIGGQYSYDYMLLGLKGFLSRHTLTFPAAFVPPAVTLPALGRMENLTTVLYRYQRKDFYAEPGNSDLRFAPESRDAFNSMLGVLQAFRFRQDQYILRLGYQHDVEAASGSSFAYSGDRIQAGVQVVLPWYDLNLRLDYEVHWRAYNHVQGIFLDNTGELSARRDIEQDIFCQITKPLPHNLNLALQYQGVLNSSNIPVYAYSKNVVTTLLTWSY</sequence>
<evidence type="ECO:0000313" key="6">
    <source>
        <dbReference type="Proteomes" id="UP000675880"/>
    </source>
</evidence>
<keyword evidence="4" id="KW-1133">Transmembrane helix</keyword>
<keyword evidence="2 3" id="KW-0802">TPR repeat</keyword>
<feature type="transmembrane region" description="Helical" evidence="4">
    <location>
        <begin position="21"/>
        <end position="37"/>
    </location>
</feature>
<dbReference type="SMART" id="SM00028">
    <property type="entry name" value="TPR"/>
    <property type="match status" value="3"/>
</dbReference>
<dbReference type="InterPro" id="IPR019734">
    <property type="entry name" value="TPR_rpt"/>
</dbReference>
<reference evidence="5 6" key="1">
    <citation type="submission" date="2021-02" db="EMBL/GenBank/DDBJ databases">
        <authorList>
            <person name="Han P."/>
        </authorList>
    </citation>
    <scope>NUCLEOTIDE SEQUENCE [LARGE SCALE GENOMIC DNA]</scope>
    <source>
        <strain evidence="5">Candidatus Nitrospira sp. ZN2</strain>
    </source>
</reference>
<dbReference type="InterPro" id="IPR051012">
    <property type="entry name" value="CellSynth/LPSAsmb/PSIAsmb"/>
</dbReference>
<comment type="caution">
    <text evidence="5">The sequence shown here is derived from an EMBL/GenBank/DDBJ whole genome shotgun (WGS) entry which is preliminary data.</text>
</comment>